<dbReference type="InterPro" id="IPR000620">
    <property type="entry name" value="EamA_dom"/>
</dbReference>
<feature type="transmembrane region" description="Helical" evidence="6">
    <location>
        <begin position="98"/>
        <end position="119"/>
    </location>
</feature>
<organism evidence="8">
    <name type="scientific">Fagus sylvatica</name>
    <name type="common">Beechnut</name>
    <dbReference type="NCBI Taxonomy" id="28930"/>
    <lineage>
        <taxon>Eukaryota</taxon>
        <taxon>Viridiplantae</taxon>
        <taxon>Streptophyta</taxon>
        <taxon>Embryophyta</taxon>
        <taxon>Tracheophyta</taxon>
        <taxon>Spermatophyta</taxon>
        <taxon>Magnoliopsida</taxon>
        <taxon>eudicotyledons</taxon>
        <taxon>Gunneridae</taxon>
        <taxon>Pentapetalae</taxon>
        <taxon>rosids</taxon>
        <taxon>fabids</taxon>
        <taxon>Fagales</taxon>
        <taxon>Fagaceae</taxon>
        <taxon>Fagus</taxon>
    </lineage>
</organism>
<evidence type="ECO:0000256" key="4">
    <source>
        <dbReference type="ARBA" id="ARBA00022989"/>
    </source>
</evidence>
<feature type="transmembrane region" description="Helical" evidence="6">
    <location>
        <begin position="224"/>
        <end position="245"/>
    </location>
</feature>
<evidence type="ECO:0000256" key="5">
    <source>
        <dbReference type="ARBA" id="ARBA00023136"/>
    </source>
</evidence>
<evidence type="ECO:0000256" key="2">
    <source>
        <dbReference type="ARBA" id="ARBA00007635"/>
    </source>
</evidence>
<comment type="subcellular location">
    <subcellularLocation>
        <location evidence="1">Membrane</location>
        <topology evidence="1">Multi-pass membrane protein</topology>
    </subcellularLocation>
</comment>
<dbReference type="Pfam" id="PF00892">
    <property type="entry name" value="EamA"/>
    <property type="match status" value="1"/>
</dbReference>
<reference evidence="8" key="1">
    <citation type="submission" date="2018-02" db="EMBL/GenBank/DDBJ databases">
        <authorList>
            <person name="Cohen D.B."/>
            <person name="Kent A.D."/>
        </authorList>
    </citation>
    <scope>NUCLEOTIDE SEQUENCE</scope>
</reference>
<evidence type="ECO:0000256" key="1">
    <source>
        <dbReference type="ARBA" id="ARBA00004141"/>
    </source>
</evidence>
<keyword evidence="4 6" id="KW-1133">Transmembrane helix</keyword>
<protein>
    <recommendedName>
        <fullName evidence="7">EamA domain-containing protein</fullName>
    </recommendedName>
</protein>
<dbReference type="EMBL" id="OIVN01000624">
    <property type="protein sequence ID" value="SPC83129.1"/>
    <property type="molecule type" value="Genomic_DNA"/>
</dbReference>
<dbReference type="InterPro" id="IPR037185">
    <property type="entry name" value="EmrE-like"/>
</dbReference>
<keyword evidence="5 6" id="KW-0472">Membrane</keyword>
<dbReference type="PANTHER" id="PTHR31218">
    <property type="entry name" value="WAT1-RELATED PROTEIN"/>
    <property type="match status" value="1"/>
</dbReference>
<feature type="domain" description="EamA" evidence="7">
    <location>
        <begin position="12"/>
        <end position="127"/>
    </location>
</feature>
<accession>A0A2N9F8D2</accession>
<evidence type="ECO:0000256" key="3">
    <source>
        <dbReference type="ARBA" id="ARBA00022692"/>
    </source>
</evidence>
<dbReference type="GO" id="GO:0016020">
    <property type="term" value="C:membrane"/>
    <property type="evidence" value="ECO:0007669"/>
    <property type="project" value="UniProtKB-SubCell"/>
</dbReference>
<feature type="transmembrane region" description="Helical" evidence="6">
    <location>
        <begin position="68"/>
        <end position="92"/>
    </location>
</feature>
<name>A0A2N9F8D2_FAGSY</name>
<evidence type="ECO:0000256" key="6">
    <source>
        <dbReference type="SAM" id="Phobius"/>
    </source>
</evidence>
<feature type="transmembrane region" description="Helical" evidence="6">
    <location>
        <begin position="191"/>
        <end position="212"/>
    </location>
</feature>
<evidence type="ECO:0000259" key="7">
    <source>
        <dbReference type="Pfam" id="PF00892"/>
    </source>
</evidence>
<comment type="similarity">
    <text evidence="2">Belongs to the drug/metabolite transporter (DMT) superfamily. Plant drug/metabolite exporter (P-DME) (TC 2.A.7.4) family.</text>
</comment>
<proteinExistence type="inferred from homology"/>
<evidence type="ECO:0000313" key="8">
    <source>
        <dbReference type="EMBL" id="SPC83129.1"/>
    </source>
</evidence>
<sequence length="438" mass="47881">MEIWKAHAGMAMVQLFNGGYHVITKVALNVGINQLVFCVFRDLLALSILAPIAYVREKRIRPPMTRQLLMSFFFLGLTGIFGNQLLFLIGLGYTNPTYAAAIQPSIPVFTFLLAVMMGTERVNLLRTEGQAKVGGTLVCVSGAIIMVLFRGPALIGYAEPDFAAQNEISARGQPEPAGWLMSSFLEFGLDHFHLGVLCLLGNCMCMAAFLAIQAPLLAKYPASLSVTAYSYLFGALLMVITAFFMTSESTDWSLTNSEFLAVIYAEQKSDMEHLLQLWNNNWEDGNKGALDSITSLNLSGIINSMCGIGEENETTLSSSSIVESSTNLKVASTAWRQACLKSSLVISAFIEGKSASCIDLDGSCSTFANKFLTLSRRVRRSSMEEGRLRRLGLLVWWRHARARVAGGLWRRDTGQVKAQGDLMVAAGVVLRWFSSTGG</sequence>
<dbReference type="SUPFAM" id="SSF103481">
    <property type="entry name" value="Multidrug resistance efflux transporter EmrE"/>
    <property type="match status" value="1"/>
</dbReference>
<dbReference type="InterPro" id="IPR030184">
    <property type="entry name" value="WAT1-related"/>
</dbReference>
<dbReference type="GO" id="GO:0022857">
    <property type="term" value="F:transmembrane transporter activity"/>
    <property type="evidence" value="ECO:0007669"/>
    <property type="project" value="InterPro"/>
</dbReference>
<keyword evidence="3 6" id="KW-0812">Transmembrane</keyword>
<feature type="transmembrane region" description="Helical" evidence="6">
    <location>
        <begin position="131"/>
        <end position="149"/>
    </location>
</feature>
<dbReference type="AlphaFoldDB" id="A0A2N9F8D2"/>
<gene>
    <name evidence="8" type="ORF">FSB_LOCUS11011</name>
</gene>